<proteinExistence type="predicted"/>
<sequence>MCCLGGRGYAKRALVELPAPSCCRSRTHFQPHQHRVALECVERGGKVHRIRTHQSPPASLQLWVATHSSQVAIGRVQTSEATAYLRDIQWSSRDPMDEATKVVTFMKGLRDGPVKTYLFREYPSTLEAAITLAMLEEVNLKQAKLHTN</sequence>
<dbReference type="OrthoDB" id="93064at2759"/>
<protein>
    <submittedName>
        <fullName evidence="1">Uncharacterized protein</fullName>
    </submittedName>
</protein>
<dbReference type="EMBL" id="NBNE01004991">
    <property type="protein sequence ID" value="OWZ04392.1"/>
    <property type="molecule type" value="Genomic_DNA"/>
</dbReference>
<evidence type="ECO:0000313" key="1">
    <source>
        <dbReference type="EMBL" id="OWZ04392.1"/>
    </source>
</evidence>
<accession>A0A225VGE7</accession>
<gene>
    <name evidence="1" type="ORF">PHMEG_00023712</name>
</gene>
<comment type="caution">
    <text evidence="1">The sequence shown here is derived from an EMBL/GenBank/DDBJ whole genome shotgun (WGS) entry which is preliminary data.</text>
</comment>
<name>A0A225VGE7_9STRA</name>
<keyword evidence="2" id="KW-1185">Reference proteome</keyword>
<dbReference type="AlphaFoldDB" id="A0A225VGE7"/>
<dbReference type="Proteomes" id="UP000198211">
    <property type="component" value="Unassembled WGS sequence"/>
</dbReference>
<evidence type="ECO:0000313" key="2">
    <source>
        <dbReference type="Proteomes" id="UP000198211"/>
    </source>
</evidence>
<organism evidence="1 2">
    <name type="scientific">Phytophthora megakarya</name>
    <dbReference type="NCBI Taxonomy" id="4795"/>
    <lineage>
        <taxon>Eukaryota</taxon>
        <taxon>Sar</taxon>
        <taxon>Stramenopiles</taxon>
        <taxon>Oomycota</taxon>
        <taxon>Peronosporomycetes</taxon>
        <taxon>Peronosporales</taxon>
        <taxon>Peronosporaceae</taxon>
        <taxon>Phytophthora</taxon>
    </lineage>
</organism>
<reference evidence="2" key="1">
    <citation type="submission" date="2017-03" db="EMBL/GenBank/DDBJ databases">
        <title>Phytopthora megakarya and P. palmivora, two closely related causual agents of cacao black pod achieved similar genome size and gene model numbers by different mechanisms.</title>
        <authorList>
            <person name="Ali S."/>
            <person name="Shao J."/>
            <person name="Larry D.J."/>
            <person name="Kronmiller B."/>
            <person name="Shen D."/>
            <person name="Strem M.D."/>
            <person name="Melnick R.L."/>
            <person name="Guiltinan M.J."/>
            <person name="Tyler B.M."/>
            <person name="Meinhardt L.W."/>
            <person name="Bailey B.A."/>
        </authorList>
    </citation>
    <scope>NUCLEOTIDE SEQUENCE [LARGE SCALE GENOMIC DNA]</scope>
    <source>
        <strain evidence="2">zdho120</strain>
    </source>
</reference>
<feature type="non-terminal residue" evidence="1">
    <location>
        <position position="148"/>
    </location>
</feature>